<dbReference type="Proteomes" id="UP000000739">
    <property type="component" value="Chromosome"/>
</dbReference>
<evidence type="ECO:0000313" key="3">
    <source>
        <dbReference type="Proteomes" id="UP000000739"/>
    </source>
</evidence>
<reference evidence="2 3" key="1">
    <citation type="journal article" date="2012" name="Environ. Microbiol.">
        <title>The genome sequence of Desulfatibacillum alkenivorans AK-01: a blueprint for anaerobic alkane oxidation.</title>
        <authorList>
            <person name="Callaghan A.V."/>
            <person name="Morris B.E."/>
            <person name="Pereira I.A."/>
            <person name="McInerney M.J."/>
            <person name="Austin R.N."/>
            <person name="Groves J.T."/>
            <person name="Kukor J.J."/>
            <person name="Suflita J.M."/>
            <person name="Young L.Y."/>
            <person name="Zylstra G.J."/>
            <person name="Wawrik B."/>
        </authorList>
    </citation>
    <scope>NUCLEOTIDE SEQUENCE [LARGE SCALE GENOMIC DNA]</scope>
    <source>
        <strain evidence="2 3">AK-01</strain>
    </source>
</reference>
<proteinExistence type="predicted"/>
<dbReference type="InterPro" id="IPR025235">
    <property type="entry name" value="DUF4178"/>
</dbReference>
<dbReference type="RefSeq" id="WP_012609932.1">
    <property type="nucleotide sequence ID" value="NC_011768.1"/>
</dbReference>
<dbReference type="EMBL" id="CP001322">
    <property type="protein sequence ID" value="ACL02493.1"/>
    <property type="molecule type" value="Genomic_DNA"/>
</dbReference>
<dbReference type="AlphaFoldDB" id="B8FHS6"/>
<dbReference type="eggNOG" id="ENOG5032TXW">
    <property type="taxonomic scope" value="Bacteria"/>
</dbReference>
<dbReference type="HOGENOM" id="CLU_1308473_0_0_7"/>
<accession>B8FHS6</accession>
<dbReference type="KEGG" id="dal:Dalk_0788"/>
<gene>
    <name evidence="2" type="ordered locus">Dalk_0788</name>
</gene>
<feature type="domain" description="DUF4178" evidence="1">
    <location>
        <begin position="40"/>
        <end position="199"/>
    </location>
</feature>
<evidence type="ECO:0000313" key="2">
    <source>
        <dbReference type="EMBL" id="ACL02493.1"/>
    </source>
</evidence>
<keyword evidence="3" id="KW-1185">Reference proteome</keyword>
<name>B8FHS6_DESAL</name>
<protein>
    <recommendedName>
        <fullName evidence="1">DUF4178 domain-containing protein</fullName>
    </recommendedName>
</protein>
<sequence length="208" mass="24354">MDNAVRRRLDSQFAAARSLNPEKVVPINERYKYTIEDVGLGDFIRLNSKTYVVKEIGVYRETDEDFKKKTGDLWTELKLFCIEDGESIHIEWEKDDEVEAFVTEKTLDFTQIKDDRGDDLDEDDLDDLAEEEDTIFLDKTPFEYDDDYAALYEREGKSPEKVYFYDFASRDKKMITIEEWGSGGGREEYQLFLSRQINPDSIELVAKS</sequence>
<dbReference type="Pfam" id="PF13785">
    <property type="entry name" value="DUF4178"/>
    <property type="match status" value="1"/>
</dbReference>
<evidence type="ECO:0000259" key="1">
    <source>
        <dbReference type="Pfam" id="PF13785"/>
    </source>
</evidence>
<organism evidence="2 3">
    <name type="scientific">Desulfatibacillum aliphaticivorans</name>
    <dbReference type="NCBI Taxonomy" id="218208"/>
    <lineage>
        <taxon>Bacteria</taxon>
        <taxon>Pseudomonadati</taxon>
        <taxon>Thermodesulfobacteriota</taxon>
        <taxon>Desulfobacteria</taxon>
        <taxon>Desulfobacterales</taxon>
        <taxon>Desulfatibacillaceae</taxon>
        <taxon>Desulfatibacillum</taxon>
    </lineage>
</organism>